<evidence type="ECO:0000256" key="2">
    <source>
        <dbReference type="SAM" id="MobiDB-lite"/>
    </source>
</evidence>
<dbReference type="EMBL" id="QVQW01000013">
    <property type="protein sequence ID" value="RKU46543.1"/>
    <property type="molecule type" value="Genomic_DNA"/>
</dbReference>
<keyword evidence="5" id="KW-1185">Reference proteome</keyword>
<keyword evidence="1" id="KW-0863">Zinc-finger</keyword>
<feature type="domain" description="C3H1-type" evidence="3">
    <location>
        <begin position="441"/>
        <end position="470"/>
    </location>
</feature>
<feature type="region of interest" description="Disordered" evidence="2">
    <location>
        <begin position="245"/>
        <end position="283"/>
    </location>
</feature>
<evidence type="ECO:0000313" key="4">
    <source>
        <dbReference type="EMBL" id="RKU46543.1"/>
    </source>
</evidence>
<sequence>MDGNSDKLTRTSSPQLNIKSLSAKSGLSESGSALSSGRGSTRESSPCLHPFPSSSTSSSDIEPSCDGLDLQDAMEHQHHFNLFDSTTCSTTHPGLTSHPGSSGAPSGVVGPEPHSELRSTRPHDRGYNSHIQQLQSSGFPAPSTSSLSMPPNNTPAANNTPGRSNFTGLSSNSTTHRGLTASNWRTISSSSTIALPSPPATVAGPETSSTSPTSSLLPAFSEQLDHTAALENYTNSYYNPFHHQQFNRPATMSSPIATSSPPSSPPSVDDAGNGGGNTEDKFNGHGAVAEINKLADLSIADLRKVVATVTGRSDANGPAKEDAVLTQLTSAPAQDTGASTEMPAYAYCFERANGQYTRLIPADMLPALLDIPALQQGCVGMIPLACPTGLAPNGRSSNLEKVQIQPTVSSTVAIRGGKRDAIQSRIDSIVATSPPPFEAPRKQKIYCDKWIHEGVCAFTQQGCKYKHEMPLDKDTQESLGLFQGLPMWWRKHQGEITSDVQSQQSTNDMMAISSATLTGAGTRARAGTGASAAAGGGRGGGFGGQNRLRQNTWRSAQGGLRTGGHGAGQAPYQQQGALTHQAPGRAVGGYGGSHHHAVAQFSSPFGPIAPPSAAANVGRRGVMGGPYGNLRIDTGGNNNNRMGAGGIIHHNPWATLKHSAASSDDSEGHPGR</sequence>
<feature type="compositionally biased region" description="Low complexity" evidence="2">
    <location>
        <begin position="207"/>
        <end position="216"/>
    </location>
</feature>
<protein>
    <recommendedName>
        <fullName evidence="3">C3H1-type domain-containing protein</fullName>
    </recommendedName>
</protein>
<feature type="compositionally biased region" description="Low complexity" evidence="2">
    <location>
        <begin position="249"/>
        <end position="261"/>
    </location>
</feature>
<keyword evidence="1" id="KW-0862">Zinc</keyword>
<dbReference type="OrthoDB" id="5355510at2759"/>
<keyword evidence="1" id="KW-0479">Metal-binding</keyword>
<feature type="region of interest" description="Disordered" evidence="2">
    <location>
        <begin position="1"/>
        <end position="67"/>
    </location>
</feature>
<accession>A0A420YF73</accession>
<dbReference type="GO" id="GO:0008270">
    <property type="term" value="F:zinc ion binding"/>
    <property type="evidence" value="ECO:0007669"/>
    <property type="project" value="UniProtKB-KW"/>
</dbReference>
<evidence type="ECO:0000313" key="5">
    <source>
        <dbReference type="Proteomes" id="UP000275385"/>
    </source>
</evidence>
<evidence type="ECO:0000259" key="3">
    <source>
        <dbReference type="PROSITE" id="PS50103"/>
    </source>
</evidence>
<feature type="region of interest" description="Disordered" evidence="2">
    <location>
        <begin position="90"/>
        <end position="177"/>
    </location>
</feature>
<feature type="compositionally biased region" description="Basic and acidic residues" evidence="2">
    <location>
        <begin position="113"/>
        <end position="127"/>
    </location>
</feature>
<dbReference type="Proteomes" id="UP000275385">
    <property type="component" value="Unassembled WGS sequence"/>
</dbReference>
<feature type="compositionally biased region" description="Low complexity" evidence="2">
    <location>
        <begin position="150"/>
        <end position="161"/>
    </location>
</feature>
<feature type="compositionally biased region" description="Polar residues" evidence="2">
    <location>
        <begin position="129"/>
        <end position="149"/>
    </location>
</feature>
<dbReference type="InterPro" id="IPR000571">
    <property type="entry name" value="Znf_CCCH"/>
</dbReference>
<dbReference type="AlphaFoldDB" id="A0A420YF73"/>
<dbReference type="STRING" id="177199.A0A420YF73"/>
<feature type="zinc finger region" description="C3H1-type" evidence="1">
    <location>
        <begin position="441"/>
        <end position="470"/>
    </location>
</feature>
<comment type="caution">
    <text evidence="4">The sequence shown here is derived from an EMBL/GenBank/DDBJ whole genome shotgun (WGS) entry which is preliminary data.</text>
</comment>
<reference evidence="4 5" key="1">
    <citation type="submission" date="2018-08" db="EMBL/GenBank/DDBJ databases">
        <title>Draft genome of the lignicolous fungus Coniochaeta pulveracea.</title>
        <authorList>
            <person name="Borstlap C.J."/>
            <person name="De Witt R.N."/>
            <person name="Botha A."/>
            <person name="Volschenk H."/>
        </authorList>
    </citation>
    <scope>NUCLEOTIDE SEQUENCE [LARGE SCALE GENOMIC DNA]</scope>
    <source>
        <strain evidence="4 5">CAB683</strain>
    </source>
</reference>
<dbReference type="PROSITE" id="PS50103">
    <property type="entry name" value="ZF_C3H1"/>
    <property type="match status" value="1"/>
</dbReference>
<feature type="region of interest" description="Disordered" evidence="2">
    <location>
        <begin position="190"/>
        <end position="216"/>
    </location>
</feature>
<name>A0A420YF73_9PEZI</name>
<proteinExistence type="predicted"/>
<organism evidence="4 5">
    <name type="scientific">Coniochaeta pulveracea</name>
    <dbReference type="NCBI Taxonomy" id="177199"/>
    <lineage>
        <taxon>Eukaryota</taxon>
        <taxon>Fungi</taxon>
        <taxon>Dikarya</taxon>
        <taxon>Ascomycota</taxon>
        <taxon>Pezizomycotina</taxon>
        <taxon>Sordariomycetes</taxon>
        <taxon>Sordariomycetidae</taxon>
        <taxon>Coniochaetales</taxon>
        <taxon>Coniochaetaceae</taxon>
        <taxon>Coniochaeta</taxon>
    </lineage>
</organism>
<feature type="compositionally biased region" description="Polar residues" evidence="2">
    <location>
        <begin position="162"/>
        <end position="177"/>
    </location>
</feature>
<gene>
    <name evidence="4" type="ORF">DL546_001223</name>
</gene>
<feature type="compositionally biased region" description="Low complexity" evidence="2">
    <location>
        <begin position="19"/>
        <end position="39"/>
    </location>
</feature>
<feature type="compositionally biased region" description="Low complexity" evidence="2">
    <location>
        <begin position="97"/>
        <end position="112"/>
    </location>
</feature>
<evidence type="ECO:0000256" key="1">
    <source>
        <dbReference type="PROSITE-ProRule" id="PRU00723"/>
    </source>
</evidence>